<keyword evidence="3" id="KW-0004">4Fe-4S</keyword>
<dbReference type="CDD" id="cd00056">
    <property type="entry name" value="ENDO3c"/>
    <property type="match status" value="1"/>
</dbReference>
<keyword evidence="13" id="KW-0255">Endonuclease</keyword>
<dbReference type="PIRSF" id="PIRSF001435">
    <property type="entry name" value="Nth"/>
    <property type="match status" value="1"/>
</dbReference>
<keyword evidence="7" id="KW-0408">Iron</keyword>
<evidence type="ECO:0000256" key="3">
    <source>
        <dbReference type="ARBA" id="ARBA00022485"/>
    </source>
</evidence>
<protein>
    <submittedName>
        <fullName evidence="13">Endonuclease</fullName>
    </submittedName>
</protein>
<keyword evidence="5" id="KW-0227">DNA damage</keyword>
<evidence type="ECO:0000256" key="4">
    <source>
        <dbReference type="ARBA" id="ARBA00022723"/>
    </source>
</evidence>
<dbReference type="InterPro" id="IPR023170">
    <property type="entry name" value="HhH_base_excis_C"/>
</dbReference>
<proteinExistence type="inferred from homology"/>
<keyword evidence="8" id="KW-0411">Iron-sulfur</keyword>
<keyword evidence="10" id="KW-0326">Glycosidase</keyword>
<gene>
    <name evidence="13" type="ORF">C2E25_08610</name>
</gene>
<dbReference type="GO" id="GO:0006284">
    <property type="term" value="P:base-excision repair"/>
    <property type="evidence" value="ECO:0007669"/>
    <property type="project" value="InterPro"/>
</dbReference>
<dbReference type="Pfam" id="PF00633">
    <property type="entry name" value="HHH"/>
    <property type="match status" value="1"/>
</dbReference>
<sequence>MAGPFDQLPKNRVPTTTFLQRVYHLLFEHFGPQHWWPADTPFEMAIGAILTQNTAWTNVEKAIGNLRRADALQTATLHDLPPDELQRLIRPAGFFRQKSERLQLFTAHLIDNHQGDIRRLLAQPLAIARDELLKLKGVGPETADSILLYAGEQPSFVVDAYTRRLFGRLDRLPGDGSYDDLRRMFMESLPASSAMFNEYHALIVILCKEYCRKRRPLCDSCPLSAHCPANSMNR</sequence>
<dbReference type="SMART" id="SM00478">
    <property type="entry name" value="ENDO3c"/>
    <property type="match status" value="1"/>
</dbReference>
<dbReference type="InterPro" id="IPR003265">
    <property type="entry name" value="HhH-GPD_domain"/>
</dbReference>
<keyword evidence="6" id="KW-0378">Hydrolase</keyword>
<keyword evidence="9" id="KW-0234">DNA repair</keyword>
<dbReference type="Pfam" id="PF00730">
    <property type="entry name" value="HhH-GPD"/>
    <property type="match status" value="1"/>
</dbReference>
<dbReference type="InterPro" id="IPR003651">
    <property type="entry name" value="Endonuclease3_FeS-loop_motif"/>
</dbReference>
<dbReference type="GO" id="GO:0004519">
    <property type="term" value="F:endonuclease activity"/>
    <property type="evidence" value="ECO:0007669"/>
    <property type="project" value="UniProtKB-KW"/>
</dbReference>
<dbReference type="SMART" id="SM00525">
    <property type="entry name" value="FES"/>
    <property type="match status" value="1"/>
</dbReference>
<evidence type="ECO:0000256" key="10">
    <source>
        <dbReference type="ARBA" id="ARBA00023295"/>
    </source>
</evidence>
<dbReference type="RefSeq" id="WP_103115350.1">
    <property type="nucleotide sequence ID" value="NZ_PPFX01000016.1"/>
</dbReference>
<evidence type="ECO:0000256" key="5">
    <source>
        <dbReference type="ARBA" id="ARBA00022763"/>
    </source>
</evidence>
<accession>A0A2K2HAA8</accession>
<dbReference type="InterPro" id="IPR011257">
    <property type="entry name" value="DNA_glycosylase"/>
</dbReference>
<dbReference type="InterPro" id="IPR003583">
    <property type="entry name" value="Hlx-hairpin-Hlx_DNA-bd_motif"/>
</dbReference>
<comment type="cofactor">
    <cofactor evidence="1">
        <name>[4Fe-4S] cluster</name>
        <dbReference type="ChEBI" id="CHEBI:49883"/>
    </cofactor>
</comment>
<dbReference type="Proteomes" id="UP000236340">
    <property type="component" value="Unassembled WGS sequence"/>
</dbReference>
<dbReference type="GO" id="GO:0003677">
    <property type="term" value="F:DNA binding"/>
    <property type="evidence" value="ECO:0007669"/>
    <property type="project" value="InterPro"/>
</dbReference>
<evidence type="ECO:0000259" key="12">
    <source>
        <dbReference type="SMART" id="SM00478"/>
    </source>
</evidence>
<dbReference type="OrthoDB" id="9802365at2"/>
<dbReference type="SUPFAM" id="SSF48150">
    <property type="entry name" value="DNA-glycosylase"/>
    <property type="match status" value="1"/>
</dbReference>
<comment type="similarity">
    <text evidence="2">Belongs to the Nth/MutY family.</text>
</comment>
<dbReference type="GO" id="GO:0019104">
    <property type="term" value="F:DNA N-glycosylase activity"/>
    <property type="evidence" value="ECO:0007669"/>
    <property type="project" value="UniProtKB-ARBA"/>
</dbReference>
<organism evidence="13 14">
    <name type="scientific">Geothermobacter hydrogeniphilus</name>
    <dbReference type="NCBI Taxonomy" id="1969733"/>
    <lineage>
        <taxon>Bacteria</taxon>
        <taxon>Pseudomonadati</taxon>
        <taxon>Thermodesulfobacteriota</taxon>
        <taxon>Desulfuromonadia</taxon>
        <taxon>Desulfuromonadales</taxon>
        <taxon>Geothermobacteraceae</taxon>
        <taxon>Geothermobacter</taxon>
    </lineage>
</organism>
<dbReference type="Gene3D" id="1.10.1670.10">
    <property type="entry name" value="Helix-hairpin-Helix base-excision DNA repair enzymes (C-terminal)"/>
    <property type="match status" value="1"/>
</dbReference>
<dbReference type="Gene3D" id="1.10.340.30">
    <property type="entry name" value="Hypothetical protein, domain 2"/>
    <property type="match status" value="1"/>
</dbReference>
<dbReference type="PANTHER" id="PTHR10359">
    <property type="entry name" value="A/G-SPECIFIC ADENINE GLYCOSYLASE/ENDONUCLEASE III"/>
    <property type="match status" value="1"/>
</dbReference>
<dbReference type="PANTHER" id="PTHR10359:SF19">
    <property type="entry name" value="DNA REPAIR GLYCOSYLASE MJ1434-RELATED"/>
    <property type="match status" value="1"/>
</dbReference>
<dbReference type="PROSITE" id="PS00764">
    <property type="entry name" value="ENDONUCLEASE_III_1"/>
    <property type="match status" value="1"/>
</dbReference>
<keyword evidence="4" id="KW-0479">Metal-binding</keyword>
<evidence type="ECO:0000313" key="14">
    <source>
        <dbReference type="Proteomes" id="UP000236340"/>
    </source>
</evidence>
<dbReference type="InterPro" id="IPR004035">
    <property type="entry name" value="Endouclease-III_FeS-bd_BS"/>
</dbReference>
<dbReference type="AlphaFoldDB" id="A0A2K2HAA8"/>
<dbReference type="InterPro" id="IPR000445">
    <property type="entry name" value="HhH_motif"/>
</dbReference>
<dbReference type="SMART" id="SM00278">
    <property type="entry name" value="HhH1"/>
    <property type="match status" value="1"/>
</dbReference>
<name>A0A2K2HAA8_9BACT</name>
<feature type="domain" description="Helix-hairpin-helix DNA-binding motif class 1" evidence="11">
    <location>
        <begin position="130"/>
        <end position="149"/>
    </location>
</feature>
<evidence type="ECO:0000256" key="7">
    <source>
        <dbReference type="ARBA" id="ARBA00023004"/>
    </source>
</evidence>
<evidence type="ECO:0000256" key="2">
    <source>
        <dbReference type="ARBA" id="ARBA00008343"/>
    </source>
</evidence>
<evidence type="ECO:0000256" key="8">
    <source>
        <dbReference type="ARBA" id="ARBA00023014"/>
    </source>
</evidence>
<feature type="domain" description="HhH-GPD" evidence="12">
    <location>
        <begin position="50"/>
        <end position="209"/>
    </location>
</feature>
<keyword evidence="13" id="KW-0540">Nuclease</keyword>
<evidence type="ECO:0000256" key="9">
    <source>
        <dbReference type="ARBA" id="ARBA00023204"/>
    </source>
</evidence>
<evidence type="ECO:0000256" key="6">
    <source>
        <dbReference type="ARBA" id="ARBA00022801"/>
    </source>
</evidence>
<reference evidence="13 14" key="1">
    <citation type="journal article" date="2018" name="Genome Announc.">
        <title>Genome Sequence of Geothermobacter sp. HR-1 Iron Reducer from the Loihi Seamount.</title>
        <authorList>
            <person name="Smith H."/>
            <person name="Abuyen K."/>
            <person name="Tremblay J."/>
            <person name="Savalia P."/>
            <person name="Perez-Rodriguez I."/>
            <person name="Emerson D."/>
            <person name="Tully B."/>
            <person name="Amend J."/>
        </authorList>
    </citation>
    <scope>NUCLEOTIDE SEQUENCE [LARGE SCALE GENOMIC DNA]</scope>
    <source>
        <strain evidence="13 14">HR-1</strain>
    </source>
</reference>
<evidence type="ECO:0000259" key="11">
    <source>
        <dbReference type="SMART" id="SM00278"/>
    </source>
</evidence>
<comment type="caution">
    <text evidence="13">The sequence shown here is derived from an EMBL/GenBank/DDBJ whole genome shotgun (WGS) entry which is preliminary data.</text>
</comment>
<dbReference type="EMBL" id="PPFX01000016">
    <property type="protein sequence ID" value="PNU20236.1"/>
    <property type="molecule type" value="Genomic_DNA"/>
</dbReference>
<dbReference type="GO" id="GO:0046872">
    <property type="term" value="F:metal ion binding"/>
    <property type="evidence" value="ECO:0007669"/>
    <property type="project" value="UniProtKB-KW"/>
</dbReference>
<dbReference type="GO" id="GO:0051539">
    <property type="term" value="F:4 iron, 4 sulfur cluster binding"/>
    <property type="evidence" value="ECO:0007669"/>
    <property type="project" value="UniProtKB-KW"/>
</dbReference>
<evidence type="ECO:0000256" key="1">
    <source>
        <dbReference type="ARBA" id="ARBA00001966"/>
    </source>
</evidence>
<evidence type="ECO:0000313" key="13">
    <source>
        <dbReference type="EMBL" id="PNU20236.1"/>
    </source>
</evidence>